<dbReference type="InterPro" id="IPR032508">
    <property type="entry name" value="FecR_C"/>
</dbReference>
<dbReference type="Gene3D" id="2.60.120.1440">
    <property type="match status" value="1"/>
</dbReference>
<dbReference type="Proteomes" id="UP000321436">
    <property type="component" value="Unassembled WGS sequence"/>
</dbReference>
<proteinExistence type="predicted"/>
<organism evidence="4 5">
    <name type="scientific">Chitinophaga cymbidii</name>
    <dbReference type="NCBI Taxonomy" id="1096750"/>
    <lineage>
        <taxon>Bacteria</taxon>
        <taxon>Pseudomonadati</taxon>
        <taxon>Bacteroidota</taxon>
        <taxon>Chitinophagia</taxon>
        <taxon>Chitinophagales</taxon>
        <taxon>Chitinophagaceae</taxon>
        <taxon>Chitinophaga</taxon>
    </lineage>
</organism>
<gene>
    <name evidence="4" type="ORF">CCY01nite_38610</name>
</gene>
<keyword evidence="1" id="KW-1133">Transmembrane helix</keyword>
<dbReference type="PANTHER" id="PTHR30273:SF2">
    <property type="entry name" value="PROTEIN FECR"/>
    <property type="match status" value="1"/>
</dbReference>
<dbReference type="EMBL" id="BKAU01000005">
    <property type="protein sequence ID" value="GEP97601.1"/>
    <property type="molecule type" value="Genomic_DNA"/>
</dbReference>
<feature type="transmembrane region" description="Helical" evidence="1">
    <location>
        <begin position="86"/>
        <end position="104"/>
    </location>
</feature>
<feature type="domain" description="Protein FecR C-terminal" evidence="3">
    <location>
        <begin position="309"/>
        <end position="376"/>
    </location>
</feature>
<dbReference type="InterPro" id="IPR012373">
    <property type="entry name" value="Ferrdict_sens_TM"/>
</dbReference>
<keyword evidence="5" id="KW-1185">Reference proteome</keyword>
<sequence length="379" mass="42952">MQEIDIQQLLHRYMKGVATPEEEQALREFLRKNRDDSQLVRLLEDEWENLQEADARFREYDVDASWRRIVQPAGPVVRRMHFIRRWGWVAAVLFILAAGAVFWMQRADRQDAVVAQITDIAPGSNKATLTLADGSVITLDSTGNQVIRQGNTAIRQHGGQLQYDVRGTNATISYNTLTTPNGGQFQLLLPDGTKVWLNAASSIRYPTVFAGQERRVEMTGEVYFEVAGNAQQPFRVSAAGKAEIEVLGTHFNVNSYENEAILRTTLIEGRVKVNGKQIKPGQQAQIAAGIRIVDHVDPDKVMAWKNGLFNFEGATLPEVMRQLERWYDIKVIYEGTVPDIEFMGELSRNISLNELLDILKRMQVGFRLEEGRRLIVINK</sequence>
<dbReference type="Gene3D" id="3.55.50.30">
    <property type="match status" value="1"/>
</dbReference>
<comment type="caution">
    <text evidence="4">The sequence shown here is derived from an EMBL/GenBank/DDBJ whole genome shotgun (WGS) entry which is preliminary data.</text>
</comment>
<evidence type="ECO:0000256" key="1">
    <source>
        <dbReference type="SAM" id="Phobius"/>
    </source>
</evidence>
<keyword evidence="1" id="KW-0812">Transmembrane</keyword>
<dbReference type="PANTHER" id="PTHR30273">
    <property type="entry name" value="PERIPLASMIC SIGNAL SENSOR AND SIGMA FACTOR ACTIVATOR FECR-RELATED"/>
    <property type="match status" value="1"/>
</dbReference>
<keyword evidence="1" id="KW-0472">Membrane</keyword>
<reference evidence="4 5" key="1">
    <citation type="submission" date="2019-07" db="EMBL/GenBank/DDBJ databases">
        <title>Whole genome shotgun sequence of Chitinophaga cymbidii NBRC 109752.</title>
        <authorList>
            <person name="Hosoyama A."/>
            <person name="Uohara A."/>
            <person name="Ohji S."/>
            <person name="Ichikawa N."/>
        </authorList>
    </citation>
    <scope>NUCLEOTIDE SEQUENCE [LARGE SCALE GENOMIC DNA]</scope>
    <source>
        <strain evidence="4 5">NBRC 109752</strain>
    </source>
</reference>
<dbReference type="Pfam" id="PF16344">
    <property type="entry name" value="FecR_C"/>
    <property type="match status" value="1"/>
</dbReference>
<evidence type="ECO:0000313" key="5">
    <source>
        <dbReference type="Proteomes" id="UP000321436"/>
    </source>
</evidence>
<evidence type="ECO:0000313" key="4">
    <source>
        <dbReference type="EMBL" id="GEP97601.1"/>
    </source>
</evidence>
<accession>A0A512RPI7</accession>
<feature type="domain" description="FecR protein" evidence="2">
    <location>
        <begin position="176"/>
        <end position="272"/>
    </location>
</feature>
<dbReference type="OrthoDB" id="1099963at2"/>
<dbReference type="Pfam" id="PF04773">
    <property type="entry name" value="FecR"/>
    <property type="match status" value="1"/>
</dbReference>
<name>A0A512RPI7_9BACT</name>
<dbReference type="InterPro" id="IPR006860">
    <property type="entry name" value="FecR"/>
</dbReference>
<dbReference type="GO" id="GO:0016989">
    <property type="term" value="F:sigma factor antagonist activity"/>
    <property type="evidence" value="ECO:0007669"/>
    <property type="project" value="TreeGrafter"/>
</dbReference>
<dbReference type="AlphaFoldDB" id="A0A512RPI7"/>
<evidence type="ECO:0000259" key="2">
    <source>
        <dbReference type="Pfam" id="PF04773"/>
    </source>
</evidence>
<dbReference type="RefSeq" id="WP_146865344.1">
    <property type="nucleotide sequence ID" value="NZ_BKAU01000005.1"/>
</dbReference>
<dbReference type="PIRSF" id="PIRSF018266">
    <property type="entry name" value="FecR"/>
    <property type="match status" value="1"/>
</dbReference>
<evidence type="ECO:0000259" key="3">
    <source>
        <dbReference type="Pfam" id="PF16344"/>
    </source>
</evidence>
<protein>
    <submittedName>
        <fullName evidence="4">Iron dicitrate transporter FecR</fullName>
    </submittedName>
</protein>